<comment type="subunit">
    <text evidence="1">Homodimer.</text>
</comment>
<comment type="similarity">
    <text evidence="1">Belongs to the dethiobiotin synthetase family.</text>
</comment>
<dbReference type="Proteomes" id="UP000477750">
    <property type="component" value="Unassembled WGS sequence"/>
</dbReference>
<keyword evidence="1" id="KW-0093">Biotin biosynthesis</keyword>
<comment type="caution">
    <text evidence="3">The sequence shown here is derived from an EMBL/GenBank/DDBJ whole genome shotgun (WGS) entry which is preliminary data.</text>
</comment>
<feature type="region of interest" description="Disordered" evidence="2">
    <location>
        <begin position="1"/>
        <end position="54"/>
    </location>
</feature>
<dbReference type="GO" id="GO:0009102">
    <property type="term" value="P:biotin biosynthetic process"/>
    <property type="evidence" value="ECO:0007669"/>
    <property type="project" value="UniProtKB-UniRule"/>
</dbReference>
<protein>
    <recommendedName>
        <fullName evidence="1">ATP-dependent dethiobiotin synthetase BioD</fullName>
        <ecNumber evidence="1">6.3.3.3</ecNumber>
    </recommendedName>
    <alternativeName>
        <fullName evidence="1">DTB synthetase</fullName>
        <shortName evidence="1">DTBS</shortName>
    </alternativeName>
    <alternativeName>
        <fullName evidence="1">Dethiobiotin synthase</fullName>
    </alternativeName>
</protein>
<dbReference type="SUPFAM" id="SSF52540">
    <property type="entry name" value="P-loop containing nucleoside triphosphate hydrolases"/>
    <property type="match status" value="1"/>
</dbReference>
<feature type="compositionally biased region" description="Basic residues" evidence="2">
    <location>
        <begin position="1"/>
        <end position="10"/>
    </location>
</feature>
<keyword evidence="1" id="KW-0067">ATP-binding</keyword>
<reference evidence="3 4" key="1">
    <citation type="submission" date="2019-10" db="EMBL/GenBank/DDBJ databases">
        <title>Glycomyces albidus sp. nov., a novel actinomycete isolated from rhizosphere soil of wheat (Triticum aestivum L.).</title>
        <authorList>
            <person name="Qian L."/>
        </authorList>
    </citation>
    <scope>NUCLEOTIDE SEQUENCE [LARGE SCALE GENOMIC DNA]</scope>
    <source>
        <strain evidence="3 4">NEAU-7082</strain>
    </source>
</reference>
<keyword evidence="1 3" id="KW-0436">Ligase</keyword>
<dbReference type="GO" id="GO:0004141">
    <property type="term" value="F:dethiobiotin synthase activity"/>
    <property type="evidence" value="ECO:0007669"/>
    <property type="project" value="UniProtKB-UniRule"/>
</dbReference>
<keyword evidence="1" id="KW-0547">Nucleotide-binding</keyword>
<dbReference type="GO" id="GO:0000287">
    <property type="term" value="F:magnesium ion binding"/>
    <property type="evidence" value="ECO:0007669"/>
    <property type="project" value="UniProtKB-UniRule"/>
</dbReference>
<dbReference type="PANTHER" id="PTHR43210:SF5">
    <property type="entry name" value="DETHIOBIOTIN SYNTHETASE"/>
    <property type="match status" value="1"/>
</dbReference>
<comment type="function">
    <text evidence="1">Catalyzes a mechanistically unusual reaction, the ATP-dependent insertion of CO2 between the N7 and N8 nitrogen atoms of 7,8-diaminopelargonic acid (DAPA, also called 7,8-diammoniononanoate) to form a ureido ring.</text>
</comment>
<dbReference type="PANTHER" id="PTHR43210">
    <property type="entry name" value="DETHIOBIOTIN SYNTHETASE"/>
    <property type="match status" value="1"/>
</dbReference>
<dbReference type="UniPathway" id="UPA00078">
    <property type="reaction ID" value="UER00161"/>
</dbReference>
<evidence type="ECO:0000256" key="2">
    <source>
        <dbReference type="SAM" id="MobiDB-lite"/>
    </source>
</evidence>
<feature type="binding site" evidence="1">
    <location>
        <begin position="154"/>
        <end position="157"/>
    </location>
    <ligand>
        <name>ATP</name>
        <dbReference type="ChEBI" id="CHEBI:30616"/>
    </ligand>
</feature>
<dbReference type="HAMAP" id="MF_00336">
    <property type="entry name" value="BioD"/>
    <property type="match status" value="1"/>
</dbReference>
<dbReference type="EC" id="6.3.3.3" evidence="1"/>
<feature type="binding site" evidence="1">
    <location>
        <position position="98"/>
    </location>
    <ligand>
        <name>Mg(2+)</name>
        <dbReference type="ChEBI" id="CHEBI:18420"/>
    </ligand>
</feature>
<feature type="binding site" evidence="1">
    <location>
        <position position="154"/>
    </location>
    <ligand>
        <name>Mg(2+)</name>
        <dbReference type="ChEBI" id="CHEBI:18420"/>
    </ligand>
</feature>
<feature type="compositionally biased region" description="Pro residues" evidence="2">
    <location>
        <begin position="14"/>
        <end position="23"/>
    </location>
</feature>
<dbReference type="Gene3D" id="3.40.50.300">
    <property type="entry name" value="P-loop containing nucleotide triphosphate hydrolases"/>
    <property type="match status" value="1"/>
</dbReference>
<dbReference type="EMBL" id="WIAO01000002">
    <property type="protein sequence ID" value="MQM24358.1"/>
    <property type="molecule type" value="Genomic_DNA"/>
</dbReference>
<keyword evidence="4" id="KW-1185">Reference proteome</keyword>
<proteinExistence type="inferred from homology"/>
<gene>
    <name evidence="1 3" type="primary">bioD</name>
    <name evidence="3" type="ORF">GFD30_02000</name>
</gene>
<sequence>MRRPRRRRRLLPAPVHPRPPLPPAHHRQHRRPRGRVRGRPRHRPGGTSVIPFQGPVLVTGTDTGVGKTVTAAALAAALIRQGRSVDVIKIAQTGDDDDAAEITRLSGAPARALASYPDPLAPFAAARRSGLPLLKLAEAVDAAFDSPAEVVLLEGAGGLLVQLGQDGWTARDLAVELGCPAVVVARAGLGTLNHTALTLEALARRSVDAAVVLGAWPLNPGIAEYENLIDLPGPRLGWIPDGAAALAPEVFRLAAGEWFDLPEPDPRP</sequence>
<dbReference type="InterPro" id="IPR004472">
    <property type="entry name" value="DTB_synth_BioD"/>
</dbReference>
<evidence type="ECO:0000313" key="4">
    <source>
        <dbReference type="Proteomes" id="UP000477750"/>
    </source>
</evidence>
<comment type="catalytic activity">
    <reaction evidence="1">
        <text>(7R,8S)-7,8-diammoniononanoate + CO2 + ATP = (4R,5S)-dethiobiotin + ADP + phosphate + 3 H(+)</text>
        <dbReference type="Rhea" id="RHEA:15805"/>
        <dbReference type="ChEBI" id="CHEBI:15378"/>
        <dbReference type="ChEBI" id="CHEBI:16526"/>
        <dbReference type="ChEBI" id="CHEBI:30616"/>
        <dbReference type="ChEBI" id="CHEBI:43474"/>
        <dbReference type="ChEBI" id="CHEBI:149469"/>
        <dbReference type="ChEBI" id="CHEBI:149473"/>
        <dbReference type="ChEBI" id="CHEBI:456216"/>
        <dbReference type="EC" id="6.3.3.3"/>
    </reaction>
</comment>
<dbReference type="InterPro" id="IPR027417">
    <property type="entry name" value="P-loop_NTPase"/>
</dbReference>
<dbReference type="Pfam" id="PF13500">
    <property type="entry name" value="AAA_26"/>
    <property type="match status" value="1"/>
</dbReference>
<feature type="compositionally biased region" description="Basic residues" evidence="2">
    <location>
        <begin position="24"/>
        <end position="44"/>
    </location>
</feature>
<comment type="cofactor">
    <cofactor evidence="1">
        <name>Mg(2+)</name>
        <dbReference type="ChEBI" id="CHEBI:18420"/>
    </cofactor>
</comment>
<comment type="pathway">
    <text evidence="1">Cofactor biosynthesis; biotin biosynthesis; biotin from 7,8-diaminononanoate: step 1/2.</text>
</comment>
<evidence type="ECO:0000313" key="3">
    <source>
        <dbReference type="EMBL" id="MQM24358.1"/>
    </source>
</evidence>
<dbReference type="CDD" id="cd03109">
    <property type="entry name" value="DTBS"/>
    <property type="match status" value="1"/>
</dbReference>
<dbReference type="NCBIfam" id="TIGR00347">
    <property type="entry name" value="bioD"/>
    <property type="match status" value="1"/>
</dbReference>
<name>A0A6L5G415_9ACTN</name>
<feature type="binding site" evidence="1">
    <location>
        <position position="93"/>
    </location>
    <ligand>
        <name>substrate</name>
    </ligand>
</feature>
<evidence type="ECO:0000256" key="1">
    <source>
        <dbReference type="HAMAP-Rule" id="MF_00336"/>
    </source>
</evidence>
<feature type="binding site" evidence="1">
    <location>
        <position position="68"/>
    </location>
    <ligand>
        <name>Mg(2+)</name>
        <dbReference type="ChEBI" id="CHEBI:18420"/>
    </ligand>
</feature>
<dbReference type="AlphaFoldDB" id="A0A6L5G415"/>
<dbReference type="GO" id="GO:0005829">
    <property type="term" value="C:cytosol"/>
    <property type="evidence" value="ECO:0007669"/>
    <property type="project" value="TreeGrafter"/>
</dbReference>
<organism evidence="3 4">
    <name type="scientific">Glycomyces albidus</name>
    <dbReference type="NCBI Taxonomy" id="2656774"/>
    <lineage>
        <taxon>Bacteria</taxon>
        <taxon>Bacillati</taxon>
        <taxon>Actinomycetota</taxon>
        <taxon>Actinomycetes</taxon>
        <taxon>Glycomycetales</taxon>
        <taxon>Glycomycetaceae</taxon>
        <taxon>Glycomyces</taxon>
    </lineage>
</organism>
<keyword evidence="1" id="KW-0460">Magnesium</keyword>
<keyword evidence="1" id="KW-0479">Metal-binding</keyword>
<keyword evidence="1" id="KW-0963">Cytoplasm</keyword>
<feature type="binding site" evidence="1">
    <location>
        <position position="98"/>
    </location>
    <ligand>
        <name>ATP</name>
        <dbReference type="ChEBI" id="CHEBI:30616"/>
    </ligand>
</feature>
<feature type="binding site" evidence="1">
    <location>
        <begin position="64"/>
        <end position="69"/>
    </location>
    <ligand>
        <name>ATP</name>
        <dbReference type="ChEBI" id="CHEBI:30616"/>
    </ligand>
</feature>
<dbReference type="GO" id="GO:0005524">
    <property type="term" value="F:ATP binding"/>
    <property type="evidence" value="ECO:0007669"/>
    <property type="project" value="UniProtKB-UniRule"/>
</dbReference>
<accession>A0A6L5G415</accession>
<comment type="subcellular location">
    <subcellularLocation>
        <location evidence="1">Cytoplasm</location>
    </subcellularLocation>
</comment>
<feature type="active site" evidence="1">
    <location>
        <position position="89"/>
    </location>
</feature>
<comment type="caution">
    <text evidence="1">Lacks conserved residue(s) required for the propagation of feature annotation.</text>
</comment>